<dbReference type="Gene3D" id="1.10.238.70">
    <property type="match status" value="1"/>
</dbReference>
<dbReference type="GeneID" id="65129070"/>
<dbReference type="Proteomes" id="UP000594037">
    <property type="component" value="Segment"/>
</dbReference>
<dbReference type="InterPro" id="IPR027417">
    <property type="entry name" value="P-loop_NTPase"/>
</dbReference>
<reference evidence="1 2" key="1">
    <citation type="submission" date="2020-07" db="EMBL/GenBank/DDBJ databases">
        <title>Taxonomic proposal: Crassvirales, a new order of highly abundant and diverse bacterial viruses.</title>
        <authorList>
            <person name="Shkoporov A.N."/>
            <person name="Stockdale S.R."/>
            <person name="Guerin E."/>
            <person name="Ross R.P."/>
            <person name="Hill C."/>
        </authorList>
    </citation>
    <scope>NUCLEOTIDE SEQUENCE [LARGE SCALE GENOMIC DNA]</scope>
</reference>
<dbReference type="InterPro" id="IPR023191">
    <property type="entry name" value="DNMP_kinase_N"/>
</dbReference>
<keyword evidence="1" id="KW-0418">Kinase</keyword>
<dbReference type="EMBL" id="MT774381">
    <property type="protein sequence ID" value="QOR58592.1"/>
    <property type="molecule type" value="Genomic_DNA"/>
</dbReference>
<dbReference type="Pfam" id="PF21448">
    <property type="entry name" value="DNMK"/>
    <property type="match status" value="1"/>
</dbReference>
<accession>A0A7M1RXK3</accession>
<name>A0A7M1RXK3_9CAUD</name>
<sequence>MEQKYKIVIGISGAKNSGKDTAASMIHYIFKSGITNATYKEWALRYEQTKFKPPVIHFADYLKDMLSMLFNIDRKHFDSRVYKDELWYEVHDNIFFDKPKHDARFDKSEDICKDVSIEDLQNTPLAYYINNYQFVFIKLRTLLQYFGTDIVRNQIENNRWVKLTIGRAWTLARKEGLCLIPDVRFANEQEWITKTGGIVIKLNRPSKSTDNHSSEDMSDIKADYEINNNNTKMVLFYDLLRISSDIYNKAIKSTKRINALL</sequence>
<keyword evidence="2" id="KW-1185">Reference proteome</keyword>
<dbReference type="GO" id="GO:0016301">
    <property type="term" value="F:kinase activity"/>
    <property type="evidence" value="ECO:0007669"/>
    <property type="project" value="UniProtKB-KW"/>
</dbReference>
<evidence type="ECO:0000313" key="1">
    <source>
        <dbReference type="EMBL" id="QOR58592.1"/>
    </source>
</evidence>
<evidence type="ECO:0000313" key="2">
    <source>
        <dbReference type="Proteomes" id="UP000594037"/>
    </source>
</evidence>
<proteinExistence type="predicted"/>
<dbReference type="KEGG" id="vg:65129070"/>
<keyword evidence="1" id="KW-0808">Transferase</keyword>
<dbReference type="SUPFAM" id="SSF52540">
    <property type="entry name" value="P-loop containing nucleoside triphosphate hydrolases"/>
    <property type="match status" value="1"/>
</dbReference>
<organism evidence="1 2">
    <name type="scientific">uncultured phage cr3_1</name>
    <dbReference type="NCBI Taxonomy" id="2772065"/>
    <lineage>
        <taxon>Viruses</taxon>
        <taxon>Duplodnaviria</taxon>
        <taxon>Heunggongvirae</taxon>
        <taxon>Uroviricota</taxon>
        <taxon>Caudoviricetes</taxon>
        <taxon>Crassvirales</taxon>
        <taxon>Intestiviridae</taxon>
        <taxon>Crudevirinae</taxon>
        <taxon>Diorhovirus</taxon>
        <taxon>Diorhovirus intestinalis</taxon>
    </lineage>
</organism>
<dbReference type="InterPro" id="IPR048444">
    <property type="entry name" value="DNMK"/>
</dbReference>
<dbReference type="RefSeq" id="YP_010110750.1">
    <property type="nucleotide sequence ID" value="NC_055874.1"/>
</dbReference>
<dbReference type="Gene3D" id="3.40.50.300">
    <property type="entry name" value="P-loop containing nucleotide triphosphate hydrolases"/>
    <property type="match status" value="1"/>
</dbReference>
<protein>
    <submittedName>
        <fullName evidence="1">Putative deoxynucleoside monophosphate kinase</fullName>
    </submittedName>
</protein>